<dbReference type="OrthoDB" id="204292at2157"/>
<feature type="compositionally biased region" description="Basic and acidic residues" evidence="1">
    <location>
        <begin position="48"/>
        <end position="57"/>
    </location>
</feature>
<sequence length="104" mass="11786">MTADERPTVPTELDRTGREAVRELATREPATLRAVSSYLEEVAAWKARDGEAEKGDESTVADPETYPDGIPERATVSVTEIAGVEYYYYQWRDGDEIRSETRER</sequence>
<dbReference type="AlphaFoldDB" id="A0A4P8WF08"/>
<dbReference type="KEGG" id="nvr:FEJ81_05825"/>
<reference evidence="3" key="1">
    <citation type="submission" date="2019-05" db="EMBL/GenBank/DDBJ databases">
        <title>Genome sequence and methylation pattern of the halophilic Archaeon Natrinema versiforme BOL5-4.</title>
        <authorList>
            <person name="DasSarma P."/>
            <person name="Anton B.P."/>
            <person name="DasSarma S.L."/>
            <person name="Martinez F.L."/>
            <person name="Guzman D."/>
            <person name="Roberts R.J."/>
            <person name="DasSarma S."/>
        </authorList>
    </citation>
    <scope>NUCLEOTIDE SEQUENCE [LARGE SCALE GENOMIC DNA]</scope>
    <source>
        <strain evidence="3">BOL5-4</strain>
    </source>
</reference>
<protein>
    <submittedName>
        <fullName evidence="2">Uncharacterized protein</fullName>
    </submittedName>
</protein>
<name>A0A4P8WF08_9EURY</name>
<feature type="region of interest" description="Disordered" evidence="1">
    <location>
        <begin position="48"/>
        <end position="70"/>
    </location>
</feature>
<evidence type="ECO:0000256" key="1">
    <source>
        <dbReference type="SAM" id="MobiDB-lite"/>
    </source>
</evidence>
<gene>
    <name evidence="2" type="ORF">FEJ81_05825</name>
</gene>
<dbReference type="Proteomes" id="UP000302218">
    <property type="component" value="Chromosome"/>
</dbReference>
<organism evidence="2 3">
    <name type="scientific">Natrinema versiforme</name>
    <dbReference type="NCBI Taxonomy" id="88724"/>
    <lineage>
        <taxon>Archaea</taxon>
        <taxon>Methanobacteriati</taxon>
        <taxon>Methanobacteriota</taxon>
        <taxon>Stenosarchaea group</taxon>
        <taxon>Halobacteria</taxon>
        <taxon>Halobacteriales</taxon>
        <taxon>Natrialbaceae</taxon>
        <taxon>Natrinema</taxon>
    </lineage>
</organism>
<accession>A0A4P8WF08</accession>
<dbReference type="EMBL" id="CP040330">
    <property type="protein sequence ID" value="QCS41898.1"/>
    <property type="molecule type" value="Genomic_DNA"/>
</dbReference>
<evidence type="ECO:0000313" key="2">
    <source>
        <dbReference type="EMBL" id="QCS41898.1"/>
    </source>
</evidence>
<dbReference type="RefSeq" id="WP_138244395.1">
    <property type="nucleotide sequence ID" value="NZ_CP040330.1"/>
</dbReference>
<dbReference type="GeneID" id="40264771"/>
<proteinExistence type="predicted"/>
<evidence type="ECO:0000313" key="3">
    <source>
        <dbReference type="Proteomes" id="UP000302218"/>
    </source>
</evidence>